<keyword evidence="8 11" id="KW-1133">Transmembrane helix</keyword>
<comment type="cofactor">
    <cofactor evidence="1">
        <name>heme b</name>
        <dbReference type="ChEBI" id="CHEBI:60344"/>
    </cofactor>
</comment>
<evidence type="ECO:0000256" key="5">
    <source>
        <dbReference type="ARBA" id="ARBA00022692"/>
    </source>
</evidence>
<dbReference type="GO" id="GO:0046872">
    <property type="term" value="F:metal ion binding"/>
    <property type="evidence" value="ECO:0007669"/>
    <property type="project" value="UniProtKB-KW"/>
</dbReference>
<keyword evidence="5 11" id="KW-0812">Transmembrane</keyword>
<gene>
    <name evidence="13" type="ORF">LTRI10_LOCUS47930</name>
</gene>
<dbReference type="PANTHER" id="PTHR10106">
    <property type="entry name" value="CYTOCHROME B561-RELATED"/>
    <property type="match status" value="1"/>
</dbReference>
<protein>
    <recommendedName>
        <fullName evidence="12">Cytochrome b561 domain-containing protein</fullName>
    </recommendedName>
</protein>
<dbReference type="GO" id="GO:0016020">
    <property type="term" value="C:membrane"/>
    <property type="evidence" value="ECO:0007669"/>
    <property type="project" value="UniProtKB-SubCell"/>
</dbReference>
<evidence type="ECO:0000256" key="8">
    <source>
        <dbReference type="ARBA" id="ARBA00022989"/>
    </source>
</evidence>
<name>A0AAV2GDT7_9ROSI</name>
<evidence type="ECO:0000256" key="2">
    <source>
        <dbReference type="ARBA" id="ARBA00004141"/>
    </source>
</evidence>
<keyword evidence="4" id="KW-0349">Heme</keyword>
<dbReference type="AlphaFoldDB" id="A0AAV2GDT7"/>
<evidence type="ECO:0000313" key="14">
    <source>
        <dbReference type="Proteomes" id="UP001497516"/>
    </source>
</evidence>
<dbReference type="InterPro" id="IPR006593">
    <property type="entry name" value="Cyt_b561/ferric_Rdtase_TM"/>
</dbReference>
<evidence type="ECO:0000259" key="12">
    <source>
        <dbReference type="PROSITE" id="PS50939"/>
    </source>
</evidence>
<evidence type="ECO:0000256" key="10">
    <source>
        <dbReference type="ARBA" id="ARBA00023136"/>
    </source>
</evidence>
<keyword evidence="10 11" id="KW-0472">Membrane</keyword>
<dbReference type="PROSITE" id="PS50939">
    <property type="entry name" value="CYTOCHROME_B561"/>
    <property type="match status" value="1"/>
</dbReference>
<proteinExistence type="predicted"/>
<dbReference type="Proteomes" id="UP001497516">
    <property type="component" value="Chromosome 8"/>
</dbReference>
<evidence type="ECO:0000256" key="7">
    <source>
        <dbReference type="ARBA" id="ARBA00022982"/>
    </source>
</evidence>
<keyword evidence="6" id="KW-0479">Metal-binding</keyword>
<dbReference type="Pfam" id="PF03188">
    <property type="entry name" value="Cytochrom_B561"/>
    <property type="match status" value="1"/>
</dbReference>
<evidence type="ECO:0000256" key="11">
    <source>
        <dbReference type="SAM" id="Phobius"/>
    </source>
</evidence>
<feature type="transmembrane region" description="Helical" evidence="11">
    <location>
        <begin position="56"/>
        <end position="77"/>
    </location>
</feature>
<organism evidence="13 14">
    <name type="scientific">Linum trigynum</name>
    <dbReference type="NCBI Taxonomy" id="586398"/>
    <lineage>
        <taxon>Eukaryota</taxon>
        <taxon>Viridiplantae</taxon>
        <taxon>Streptophyta</taxon>
        <taxon>Embryophyta</taxon>
        <taxon>Tracheophyta</taxon>
        <taxon>Spermatophyta</taxon>
        <taxon>Magnoliopsida</taxon>
        <taxon>eudicotyledons</taxon>
        <taxon>Gunneridae</taxon>
        <taxon>Pentapetalae</taxon>
        <taxon>rosids</taxon>
        <taxon>fabids</taxon>
        <taxon>Malpighiales</taxon>
        <taxon>Linaceae</taxon>
        <taxon>Linum</taxon>
    </lineage>
</organism>
<dbReference type="GO" id="GO:0016491">
    <property type="term" value="F:oxidoreductase activity"/>
    <property type="evidence" value="ECO:0007669"/>
    <property type="project" value="InterPro"/>
</dbReference>
<dbReference type="InterPro" id="IPR043205">
    <property type="entry name" value="CYB561/CYBRD1-like"/>
</dbReference>
<dbReference type="Gene3D" id="1.20.120.1770">
    <property type="match status" value="1"/>
</dbReference>
<keyword evidence="14" id="KW-1185">Reference proteome</keyword>
<keyword evidence="3" id="KW-0813">Transport</keyword>
<evidence type="ECO:0000256" key="1">
    <source>
        <dbReference type="ARBA" id="ARBA00001970"/>
    </source>
</evidence>
<evidence type="ECO:0000256" key="9">
    <source>
        <dbReference type="ARBA" id="ARBA00023004"/>
    </source>
</evidence>
<evidence type="ECO:0000256" key="4">
    <source>
        <dbReference type="ARBA" id="ARBA00022617"/>
    </source>
</evidence>
<reference evidence="13 14" key="1">
    <citation type="submission" date="2024-04" db="EMBL/GenBank/DDBJ databases">
        <authorList>
            <person name="Fracassetti M."/>
        </authorList>
    </citation>
    <scope>NUCLEOTIDE SEQUENCE [LARGE SCALE GENOMIC DNA]</scope>
</reference>
<dbReference type="EMBL" id="OZ034821">
    <property type="protein sequence ID" value="CAL1408324.1"/>
    <property type="molecule type" value="Genomic_DNA"/>
</dbReference>
<keyword evidence="7" id="KW-0249">Electron transport</keyword>
<dbReference type="PANTHER" id="PTHR10106:SF41">
    <property type="entry name" value="TRANSMEMBRANE ASCORBATE FERRIREDUCTASE 4-RELATED"/>
    <property type="match status" value="1"/>
</dbReference>
<comment type="subcellular location">
    <subcellularLocation>
        <location evidence="2">Membrane</location>
        <topology evidence="2">Multi-pass membrane protein</topology>
    </subcellularLocation>
</comment>
<evidence type="ECO:0000256" key="3">
    <source>
        <dbReference type="ARBA" id="ARBA00022448"/>
    </source>
</evidence>
<accession>A0AAV2GDT7</accession>
<sequence length="98" mass="10523">MRTVRASRLPWHIFLGLYTYALAVATAETGLMEKLTFTEMRKHSDSTASKRSTETAVANGLGLGLALLGGVVILAAISPKHQATLQRKSVYSASNSKC</sequence>
<evidence type="ECO:0000313" key="13">
    <source>
        <dbReference type="EMBL" id="CAL1408324.1"/>
    </source>
</evidence>
<feature type="domain" description="Cytochrome b561" evidence="12">
    <location>
        <begin position="1"/>
        <end position="77"/>
    </location>
</feature>
<evidence type="ECO:0000256" key="6">
    <source>
        <dbReference type="ARBA" id="ARBA00022723"/>
    </source>
</evidence>
<keyword evidence="9" id="KW-0408">Iron</keyword>